<evidence type="ECO:0000313" key="2">
    <source>
        <dbReference type="EMBL" id="KGP72600.1"/>
    </source>
</evidence>
<comment type="caution">
    <text evidence="2">The sequence shown here is derived from an EMBL/GenBank/DDBJ whole genome shotgun (WGS) entry which is preliminary data.</text>
</comment>
<dbReference type="InterPro" id="IPR000182">
    <property type="entry name" value="GNAT_dom"/>
</dbReference>
<dbReference type="GO" id="GO:0005737">
    <property type="term" value="C:cytoplasm"/>
    <property type="evidence" value="ECO:0007669"/>
    <property type="project" value="TreeGrafter"/>
</dbReference>
<organism evidence="2 3">
    <name type="scientific">Pontibacillus yanchengensis Y32</name>
    <dbReference type="NCBI Taxonomy" id="1385514"/>
    <lineage>
        <taxon>Bacteria</taxon>
        <taxon>Bacillati</taxon>
        <taxon>Bacillota</taxon>
        <taxon>Bacilli</taxon>
        <taxon>Bacillales</taxon>
        <taxon>Bacillaceae</taxon>
        <taxon>Pontibacillus</taxon>
    </lineage>
</organism>
<dbReference type="Pfam" id="PF13302">
    <property type="entry name" value="Acetyltransf_3"/>
    <property type="match status" value="1"/>
</dbReference>
<reference evidence="2 3" key="1">
    <citation type="journal article" date="2015" name="Stand. Genomic Sci.">
        <title>High quality draft genome sequence of the moderately halophilic bacterium Pontibacillus yanchengensis Y32(T) and comparison among Pontibacillus genomes.</title>
        <authorList>
            <person name="Huang J."/>
            <person name="Qiao Z.X."/>
            <person name="Tang J.W."/>
            <person name="Wang G."/>
        </authorList>
    </citation>
    <scope>NUCLEOTIDE SEQUENCE [LARGE SCALE GENOMIC DNA]</scope>
    <source>
        <strain evidence="2 3">Y32</strain>
    </source>
</reference>
<dbReference type="GO" id="GO:1990189">
    <property type="term" value="F:protein N-terminal-serine acetyltransferase activity"/>
    <property type="evidence" value="ECO:0007669"/>
    <property type="project" value="TreeGrafter"/>
</dbReference>
<dbReference type="PANTHER" id="PTHR43441:SF12">
    <property type="entry name" value="RIBOSOMAL N-ACETYLTRANSFERASE YDAF-RELATED"/>
    <property type="match status" value="1"/>
</dbReference>
<dbReference type="PROSITE" id="PS51186">
    <property type="entry name" value="GNAT"/>
    <property type="match status" value="1"/>
</dbReference>
<dbReference type="OrthoDB" id="9799321at2"/>
<evidence type="ECO:0000259" key="1">
    <source>
        <dbReference type="PROSITE" id="PS51186"/>
    </source>
</evidence>
<proteinExistence type="predicted"/>
<evidence type="ECO:0000313" key="3">
    <source>
        <dbReference type="Proteomes" id="UP000030147"/>
    </source>
</evidence>
<dbReference type="RefSeq" id="WP_036819530.1">
    <property type="nucleotide sequence ID" value="NZ_AVBF01000027.1"/>
</dbReference>
<dbReference type="eggNOG" id="COG1670">
    <property type="taxonomic scope" value="Bacteria"/>
</dbReference>
<protein>
    <submittedName>
        <fullName evidence="2">Alanine acetyltransferase</fullName>
    </submittedName>
</protein>
<dbReference type="Gene3D" id="3.40.630.30">
    <property type="match status" value="1"/>
</dbReference>
<accession>A0A0A2TTJ4</accession>
<dbReference type="InterPro" id="IPR016181">
    <property type="entry name" value="Acyl_CoA_acyltransferase"/>
</dbReference>
<gene>
    <name evidence="2" type="ORF">N782_11510</name>
</gene>
<keyword evidence="2" id="KW-0808">Transferase</keyword>
<keyword evidence="3" id="KW-1185">Reference proteome</keyword>
<dbReference type="EMBL" id="AVBF01000027">
    <property type="protein sequence ID" value="KGP72600.1"/>
    <property type="molecule type" value="Genomic_DNA"/>
</dbReference>
<feature type="domain" description="N-acetyltransferase" evidence="1">
    <location>
        <begin position="15"/>
        <end position="176"/>
    </location>
</feature>
<sequence>MFTYQVDESTYLKLLEIRDTQPMFNIVNQNRSHLRQWMPWIDSTKKVQDTEAFIKSTLDKFSNSNGFDAAIWHKGEVAGVVGLHYINQTHGLTSIGYWLGKDFEGKGLMTKSVSSVIDYAFHTLKLNRIEIRCATENKRSQAIPERLGFSKEGVIRDAEYLYDHYVDHIVYGLLRREWEEMKA</sequence>
<dbReference type="InterPro" id="IPR051908">
    <property type="entry name" value="Ribosomal_N-acetyltransferase"/>
</dbReference>
<dbReference type="GO" id="GO:0008999">
    <property type="term" value="F:protein-N-terminal-alanine acetyltransferase activity"/>
    <property type="evidence" value="ECO:0007669"/>
    <property type="project" value="TreeGrafter"/>
</dbReference>
<dbReference type="STRING" id="1385514.N782_11510"/>
<name>A0A0A2TTJ4_9BACI</name>
<dbReference type="AlphaFoldDB" id="A0A0A2TTJ4"/>
<dbReference type="PANTHER" id="PTHR43441">
    <property type="entry name" value="RIBOSOMAL-PROTEIN-SERINE ACETYLTRANSFERASE"/>
    <property type="match status" value="1"/>
</dbReference>
<dbReference type="SUPFAM" id="SSF55729">
    <property type="entry name" value="Acyl-CoA N-acyltransferases (Nat)"/>
    <property type="match status" value="1"/>
</dbReference>
<dbReference type="Proteomes" id="UP000030147">
    <property type="component" value="Unassembled WGS sequence"/>
</dbReference>